<reference evidence="2" key="1">
    <citation type="submission" date="2018-06" db="EMBL/GenBank/DDBJ databases">
        <authorList>
            <person name="Zhirakovskaya E."/>
        </authorList>
    </citation>
    <scope>NUCLEOTIDE SEQUENCE</scope>
</reference>
<organism evidence="2">
    <name type="scientific">hydrothermal vent metagenome</name>
    <dbReference type="NCBI Taxonomy" id="652676"/>
    <lineage>
        <taxon>unclassified sequences</taxon>
        <taxon>metagenomes</taxon>
        <taxon>ecological metagenomes</taxon>
    </lineage>
</organism>
<dbReference type="EMBL" id="UOET01000380">
    <property type="protein sequence ID" value="VAW29551.1"/>
    <property type="molecule type" value="Genomic_DNA"/>
</dbReference>
<proteinExistence type="predicted"/>
<dbReference type="AlphaFoldDB" id="A0A3B0UEV2"/>
<evidence type="ECO:0000313" key="2">
    <source>
        <dbReference type="EMBL" id="VAW29551.1"/>
    </source>
</evidence>
<gene>
    <name evidence="2" type="ORF">MNBD_BACTEROID07-403</name>
</gene>
<protein>
    <submittedName>
        <fullName evidence="2">Uncharacterized protein</fullName>
    </submittedName>
</protein>
<dbReference type="PROSITE" id="PS51257">
    <property type="entry name" value="PROKAR_LIPOPROTEIN"/>
    <property type="match status" value="1"/>
</dbReference>
<evidence type="ECO:0000256" key="1">
    <source>
        <dbReference type="SAM" id="Coils"/>
    </source>
</evidence>
<keyword evidence="1" id="KW-0175">Coiled coil</keyword>
<accession>A0A3B0UEV2</accession>
<name>A0A3B0UEV2_9ZZZZ</name>
<feature type="non-terminal residue" evidence="2">
    <location>
        <position position="189"/>
    </location>
</feature>
<feature type="coiled-coil region" evidence="1">
    <location>
        <begin position="99"/>
        <end position="126"/>
    </location>
</feature>
<sequence length="189" mass="21140">MRKHLIKLPRIMVIILLAGITFGGVSSCQSKKKLAKEQAAAAYNTKVQQAKKDLTAMLNGTTTWTLDQQFKRLDTIKSYNITDQDVKDLIVKVDDKLNTEKVEAERKAEEDRLRKEEAAKKLAEQAKFKAINESFAGIAHAGSYAEADKEINRTLSLFATPDVPVLIIIDQVDGVNDYDRPTTASRFLN</sequence>